<organism evidence="1 2">
    <name type="scientific">Fraxinus pennsylvanica</name>
    <dbReference type="NCBI Taxonomy" id="56036"/>
    <lineage>
        <taxon>Eukaryota</taxon>
        <taxon>Viridiplantae</taxon>
        <taxon>Streptophyta</taxon>
        <taxon>Embryophyta</taxon>
        <taxon>Tracheophyta</taxon>
        <taxon>Spermatophyta</taxon>
        <taxon>Magnoliopsida</taxon>
        <taxon>eudicotyledons</taxon>
        <taxon>Gunneridae</taxon>
        <taxon>Pentapetalae</taxon>
        <taxon>asterids</taxon>
        <taxon>lamiids</taxon>
        <taxon>Lamiales</taxon>
        <taxon>Oleaceae</taxon>
        <taxon>Oleeae</taxon>
        <taxon>Fraxinus</taxon>
    </lineage>
</organism>
<evidence type="ECO:0000313" key="2">
    <source>
        <dbReference type="Proteomes" id="UP000834106"/>
    </source>
</evidence>
<sequence length="126" mass="14054">MGRTGQSRHHLRRTSPELLACPLDNTSDARVILPHGQEGDTGDAKAIEDVLGISQTNPSSSCTGKKLHFVRLEVLAWVDKIRNLKRRNDEKEKALQLSKIFKEQDNINEGESDDEAAPQHNIGVLF</sequence>
<dbReference type="Proteomes" id="UP000834106">
    <property type="component" value="Chromosome 15"/>
</dbReference>
<protein>
    <submittedName>
        <fullName evidence="1">Uncharacterized protein</fullName>
    </submittedName>
</protein>
<name>A0AAD2E5L9_9LAMI</name>
<evidence type="ECO:0000313" key="1">
    <source>
        <dbReference type="EMBL" id="CAI9778119.1"/>
    </source>
</evidence>
<proteinExistence type="predicted"/>
<dbReference type="EMBL" id="OU503050">
    <property type="protein sequence ID" value="CAI9778119.1"/>
    <property type="molecule type" value="Genomic_DNA"/>
</dbReference>
<keyword evidence="2" id="KW-1185">Reference proteome</keyword>
<accession>A0AAD2E5L9</accession>
<reference evidence="1" key="1">
    <citation type="submission" date="2023-05" db="EMBL/GenBank/DDBJ databases">
        <authorList>
            <person name="Huff M."/>
        </authorList>
    </citation>
    <scope>NUCLEOTIDE SEQUENCE</scope>
</reference>
<gene>
    <name evidence="1" type="ORF">FPE_LOCUS25549</name>
</gene>
<dbReference type="AlphaFoldDB" id="A0AAD2E5L9"/>